<reference evidence="2" key="1">
    <citation type="submission" date="2021-02" db="EMBL/GenBank/DDBJ databases">
        <authorList>
            <person name="Nowell W R."/>
        </authorList>
    </citation>
    <scope>NUCLEOTIDE SEQUENCE</scope>
</reference>
<dbReference type="Proteomes" id="UP000681720">
    <property type="component" value="Unassembled WGS sequence"/>
</dbReference>
<dbReference type="AlphaFoldDB" id="A0A816FCH3"/>
<feature type="domain" description="CPSF6/7 RSLD" evidence="1">
    <location>
        <begin position="11"/>
        <end position="71"/>
    </location>
</feature>
<organism evidence="2 4">
    <name type="scientific">Rotaria magnacalcarata</name>
    <dbReference type="NCBI Taxonomy" id="392030"/>
    <lineage>
        <taxon>Eukaryota</taxon>
        <taxon>Metazoa</taxon>
        <taxon>Spiralia</taxon>
        <taxon>Gnathifera</taxon>
        <taxon>Rotifera</taxon>
        <taxon>Eurotatoria</taxon>
        <taxon>Bdelloidea</taxon>
        <taxon>Philodinida</taxon>
        <taxon>Philodinidae</taxon>
        <taxon>Rotaria</taxon>
    </lineage>
</organism>
<dbReference type="OrthoDB" id="10042505at2759"/>
<evidence type="ECO:0000313" key="4">
    <source>
        <dbReference type="Proteomes" id="UP000663834"/>
    </source>
</evidence>
<comment type="caution">
    <text evidence="2">The sequence shown here is derived from an EMBL/GenBank/DDBJ whole genome shotgun (WGS) entry which is preliminary data.</text>
</comment>
<sequence>IAPQSSLLKVNYELDIQRNRAETSEVLKRAVVETDYERARGMVKGQLEKIRSSVSAESPLCQQLIRDLEFQYSSQREFQTTMTNVFMQHGQERATYSTAKTSSTNCYVTSGQKRYRSKFCS</sequence>
<gene>
    <name evidence="3" type="ORF">GIL414_LOCUS38437</name>
    <name evidence="2" type="ORF">KQP761_LOCUS31608</name>
</gene>
<dbReference type="EMBL" id="CAJOBJ010101443">
    <property type="protein sequence ID" value="CAF4589608.1"/>
    <property type="molecule type" value="Genomic_DNA"/>
</dbReference>
<proteinExistence type="predicted"/>
<accession>A0A816FCH3</accession>
<evidence type="ECO:0000313" key="3">
    <source>
        <dbReference type="EMBL" id="CAF4589608.1"/>
    </source>
</evidence>
<dbReference type="Pfam" id="PF25524">
    <property type="entry name" value="RSLD_CPSF6"/>
    <property type="match status" value="1"/>
</dbReference>
<evidence type="ECO:0000259" key="1">
    <source>
        <dbReference type="Pfam" id="PF25524"/>
    </source>
</evidence>
<name>A0A816FCH3_9BILA</name>
<dbReference type="Proteomes" id="UP000663834">
    <property type="component" value="Unassembled WGS sequence"/>
</dbReference>
<evidence type="ECO:0000313" key="2">
    <source>
        <dbReference type="EMBL" id="CAF1658941.1"/>
    </source>
</evidence>
<dbReference type="EMBL" id="CAJNOW010017604">
    <property type="protein sequence ID" value="CAF1658941.1"/>
    <property type="molecule type" value="Genomic_DNA"/>
</dbReference>
<protein>
    <recommendedName>
        <fullName evidence="1">CPSF6/7 RSLD domain-containing protein</fullName>
    </recommendedName>
</protein>
<dbReference type="InterPro" id="IPR057951">
    <property type="entry name" value="CPSF6/7_RSLD_N"/>
</dbReference>
<feature type="non-terminal residue" evidence="2">
    <location>
        <position position="1"/>
    </location>
</feature>